<dbReference type="OrthoDB" id="3794564at2759"/>
<feature type="region of interest" description="Disordered" evidence="1">
    <location>
        <begin position="1"/>
        <end position="23"/>
    </location>
</feature>
<dbReference type="Proteomes" id="UP000756921">
    <property type="component" value="Unassembled WGS sequence"/>
</dbReference>
<comment type="caution">
    <text evidence="2">The sequence shown here is derived from an EMBL/GenBank/DDBJ whole genome shotgun (WGS) entry which is preliminary data.</text>
</comment>
<evidence type="ECO:0000256" key="1">
    <source>
        <dbReference type="SAM" id="MobiDB-lite"/>
    </source>
</evidence>
<dbReference type="AlphaFoldDB" id="A0A9P6KTV2"/>
<dbReference type="EMBL" id="WJXW01000003">
    <property type="protein sequence ID" value="KAF9738697.1"/>
    <property type="molecule type" value="Genomic_DNA"/>
</dbReference>
<accession>A0A9P6KTV2</accession>
<evidence type="ECO:0000313" key="2">
    <source>
        <dbReference type="EMBL" id="KAF9738697.1"/>
    </source>
</evidence>
<keyword evidence="3" id="KW-1185">Reference proteome</keyword>
<name>A0A9P6KTV2_9PLEO</name>
<organism evidence="2 3">
    <name type="scientific">Paraphaeosphaeria minitans</name>
    <dbReference type="NCBI Taxonomy" id="565426"/>
    <lineage>
        <taxon>Eukaryota</taxon>
        <taxon>Fungi</taxon>
        <taxon>Dikarya</taxon>
        <taxon>Ascomycota</taxon>
        <taxon>Pezizomycotina</taxon>
        <taxon>Dothideomycetes</taxon>
        <taxon>Pleosporomycetidae</taxon>
        <taxon>Pleosporales</taxon>
        <taxon>Massarineae</taxon>
        <taxon>Didymosphaeriaceae</taxon>
        <taxon>Paraphaeosphaeria</taxon>
    </lineage>
</organism>
<feature type="compositionally biased region" description="Basic residues" evidence="1">
    <location>
        <begin position="1"/>
        <end position="22"/>
    </location>
</feature>
<gene>
    <name evidence="2" type="ORF">PMIN01_03980</name>
</gene>
<evidence type="ECO:0000313" key="3">
    <source>
        <dbReference type="Proteomes" id="UP000756921"/>
    </source>
</evidence>
<protein>
    <submittedName>
        <fullName evidence="2">Uncharacterized protein</fullName>
    </submittedName>
</protein>
<proteinExistence type="predicted"/>
<sequence>MPPRHRITKRSKPRITKPRTKKPAQEANFDVVLEALRAELKRGYTFYEEALLGVIRAKVAGGDATPWLNQMSDLVRGKPFAEMSHEGVKFLLEEMVRKFVADGYWAPQSAPGKVK</sequence>
<reference evidence="2" key="1">
    <citation type="journal article" date="2020" name="Mol. Plant Microbe Interact.">
        <title>Genome Sequence of the Biocontrol Agent Coniothyrium minitans strain Conio (IMI 134523).</title>
        <authorList>
            <person name="Patel D."/>
            <person name="Shittu T.A."/>
            <person name="Baroncelli R."/>
            <person name="Muthumeenakshi S."/>
            <person name="Osborne T.H."/>
            <person name="Janganan T.K."/>
            <person name="Sreenivasaprasad S."/>
        </authorList>
    </citation>
    <scope>NUCLEOTIDE SEQUENCE</scope>
    <source>
        <strain evidence="2">Conio</strain>
    </source>
</reference>